<dbReference type="OMA" id="YITKNQC"/>
<dbReference type="EMBL" id="CAJJDP010000036">
    <property type="protein sequence ID" value="CAD8159226.1"/>
    <property type="molecule type" value="Genomic_DNA"/>
</dbReference>
<accession>A0A8S1U937</accession>
<dbReference type="OrthoDB" id="307959at2759"/>
<evidence type="ECO:0000313" key="3">
    <source>
        <dbReference type="Proteomes" id="UP000683925"/>
    </source>
</evidence>
<comment type="caution">
    <text evidence="2">The sequence shown here is derived from an EMBL/GenBank/DDBJ whole genome shotgun (WGS) entry which is preliminary data.</text>
</comment>
<keyword evidence="3" id="KW-1185">Reference proteome</keyword>
<sequence length="199" mass="23568">MSVYIHKAYITKNQCEGDHNYFYHEGQIKQEQQKLIQKTQEDNSQIDILQQTIAKQQQIINQLELQNSSYNQTIGKQELQIQSLLNKLQQQEKQKETQNLELIDEINKLKAILRDQQINDQPIKLPEYQEVVIQTEEQQNELILINQSQQVEIVYQNQQTQTDTIPVETIVSKESPQKTQPLKLDVKTIRIQPIYYYQT</sequence>
<protein>
    <submittedName>
        <fullName evidence="2">Uncharacterized protein</fullName>
    </submittedName>
</protein>
<organism evidence="2 3">
    <name type="scientific">Paramecium octaurelia</name>
    <dbReference type="NCBI Taxonomy" id="43137"/>
    <lineage>
        <taxon>Eukaryota</taxon>
        <taxon>Sar</taxon>
        <taxon>Alveolata</taxon>
        <taxon>Ciliophora</taxon>
        <taxon>Intramacronucleata</taxon>
        <taxon>Oligohymenophorea</taxon>
        <taxon>Peniculida</taxon>
        <taxon>Parameciidae</taxon>
        <taxon>Paramecium</taxon>
    </lineage>
</organism>
<evidence type="ECO:0000313" key="2">
    <source>
        <dbReference type="EMBL" id="CAD8159226.1"/>
    </source>
</evidence>
<dbReference type="Proteomes" id="UP000683925">
    <property type="component" value="Unassembled WGS sequence"/>
</dbReference>
<reference evidence="2" key="1">
    <citation type="submission" date="2021-01" db="EMBL/GenBank/DDBJ databases">
        <authorList>
            <consortium name="Genoscope - CEA"/>
            <person name="William W."/>
        </authorList>
    </citation>
    <scope>NUCLEOTIDE SEQUENCE</scope>
</reference>
<name>A0A8S1U937_PAROT</name>
<evidence type="ECO:0000256" key="1">
    <source>
        <dbReference type="SAM" id="Coils"/>
    </source>
</evidence>
<proteinExistence type="predicted"/>
<gene>
    <name evidence="2" type="ORF">POCTA_138.1.T0360273</name>
</gene>
<keyword evidence="1" id="KW-0175">Coiled coil</keyword>
<feature type="coiled-coil region" evidence="1">
    <location>
        <begin position="46"/>
        <end position="119"/>
    </location>
</feature>
<dbReference type="AlphaFoldDB" id="A0A8S1U937"/>